<dbReference type="EMBL" id="QICS01000006">
    <property type="protein sequence ID" value="PXV89367.1"/>
    <property type="molecule type" value="Genomic_DNA"/>
</dbReference>
<gene>
    <name evidence="1" type="ORF">C8E03_10614</name>
</gene>
<dbReference type="Proteomes" id="UP000247523">
    <property type="component" value="Unassembled WGS sequence"/>
</dbReference>
<dbReference type="AlphaFoldDB" id="A0A318EMA5"/>
<sequence>MILDIDIRVSNDNGIQVHQFTKHFDSRFEGRSNINASDNSITKSFEEFLAEFLSSSGRVIRNQLITGQTAASNAVQTSSDCFSNIEYTLKLGDSQSVSGKIPLDKLFRLSELSRISTQSDDASPIKNTSSAYENTYEEALESANLPSNTSSDEALVLKRNHFKETIALSEVDEMFRQLISTAVTRYEDSFYIHNIEDSNFAELS</sequence>
<accession>A0A318EMA5</accession>
<proteinExistence type="predicted"/>
<reference evidence="1 2" key="1">
    <citation type="submission" date="2018-05" db="EMBL/GenBank/DDBJ databases">
        <title>Genomic Encyclopedia of Type Strains, Phase IV (KMG-IV): sequencing the most valuable type-strain genomes for metagenomic binning, comparative biology and taxonomic classification.</title>
        <authorList>
            <person name="Goeker M."/>
        </authorList>
    </citation>
    <scope>NUCLEOTIDE SEQUENCE [LARGE SCALE GENOMIC DNA]</scope>
    <source>
        <strain evidence="1 2">DSM 28816</strain>
    </source>
</reference>
<protein>
    <submittedName>
        <fullName evidence="1">Uncharacterized protein</fullName>
    </submittedName>
</protein>
<dbReference type="RefSeq" id="WP_110291169.1">
    <property type="nucleotide sequence ID" value="NZ_QICS01000006.1"/>
</dbReference>
<evidence type="ECO:0000313" key="1">
    <source>
        <dbReference type="EMBL" id="PXV89367.1"/>
    </source>
</evidence>
<name>A0A318EMA5_9FIRM</name>
<evidence type="ECO:0000313" key="2">
    <source>
        <dbReference type="Proteomes" id="UP000247523"/>
    </source>
</evidence>
<comment type="caution">
    <text evidence="1">The sequence shown here is derived from an EMBL/GenBank/DDBJ whole genome shotgun (WGS) entry which is preliminary data.</text>
</comment>
<organism evidence="1 2">
    <name type="scientific">Lachnotalea glycerini</name>
    <dbReference type="NCBI Taxonomy" id="1763509"/>
    <lineage>
        <taxon>Bacteria</taxon>
        <taxon>Bacillati</taxon>
        <taxon>Bacillota</taxon>
        <taxon>Clostridia</taxon>
        <taxon>Lachnospirales</taxon>
        <taxon>Lachnospiraceae</taxon>
        <taxon>Lachnotalea</taxon>
    </lineage>
</organism>